<protein>
    <recommendedName>
        <fullName evidence="3">SPOR domain-containing protein</fullName>
    </recommendedName>
</protein>
<evidence type="ECO:0008006" key="3">
    <source>
        <dbReference type="Google" id="ProtNLM"/>
    </source>
</evidence>
<proteinExistence type="predicted"/>
<name>A0ABW2A0B0_9GAMM</name>
<comment type="caution">
    <text evidence="1">The sequence shown here is derived from an EMBL/GenBank/DDBJ whole genome shotgun (WGS) entry which is preliminary data.</text>
</comment>
<organism evidence="1 2">
    <name type="scientific">Marinobacterium aestuariivivens</name>
    <dbReference type="NCBI Taxonomy" id="1698799"/>
    <lineage>
        <taxon>Bacteria</taxon>
        <taxon>Pseudomonadati</taxon>
        <taxon>Pseudomonadota</taxon>
        <taxon>Gammaproteobacteria</taxon>
        <taxon>Oceanospirillales</taxon>
        <taxon>Oceanospirillaceae</taxon>
        <taxon>Marinobacterium</taxon>
    </lineage>
</organism>
<accession>A0ABW2A0B0</accession>
<sequence length="224" mass="24949">MLRWLFLLLLLANTVVLLWAALVRPDRVSEVIEPLPREGVELRLLSELAPSALQRLEQVPDPATQGLCLVYEGFADGSGARQAARLMRSNGFEPQLLTERRSEPEGFEILLSVPTDTNARIALIERLEALDVVPESRPGEAVLLLGRYRDLAVASEAMARFAEAGLEPEMRERERLVEHFKLLLPAVSDRNLFNKINRVLEKAHPSIKIEKKVCEGVASPGGDQ</sequence>
<dbReference type="Proteomes" id="UP001596422">
    <property type="component" value="Unassembled WGS sequence"/>
</dbReference>
<dbReference type="RefSeq" id="WP_379909400.1">
    <property type="nucleotide sequence ID" value="NZ_JBHSWE010000001.1"/>
</dbReference>
<reference evidence="2" key="1">
    <citation type="journal article" date="2019" name="Int. J. Syst. Evol. Microbiol.">
        <title>The Global Catalogue of Microorganisms (GCM) 10K type strain sequencing project: providing services to taxonomists for standard genome sequencing and annotation.</title>
        <authorList>
            <consortium name="The Broad Institute Genomics Platform"/>
            <consortium name="The Broad Institute Genome Sequencing Center for Infectious Disease"/>
            <person name="Wu L."/>
            <person name="Ma J."/>
        </authorList>
    </citation>
    <scope>NUCLEOTIDE SEQUENCE [LARGE SCALE GENOMIC DNA]</scope>
    <source>
        <strain evidence="2">NBRC 111756</strain>
    </source>
</reference>
<dbReference type="EMBL" id="JBHSWE010000001">
    <property type="protein sequence ID" value="MFC6670893.1"/>
    <property type="molecule type" value="Genomic_DNA"/>
</dbReference>
<evidence type="ECO:0000313" key="2">
    <source>
        <dbReference type="Proteomes" id="UP001596422"/>
    </source>
</evidence>
<keyword evidence="2" id="KW-1185">Reference proteome</keyword>
<evidence type="ECO:0000313" key="1">
    <source>
        <dbReference type="EMBL" id="MFC6670893.1"/>
    </source>
</evidence>
<gene>
    <name evidence="1" type="ORF">ACFQDL_13095</name>
</gene>